<protein>
    <submittedName>
        <fullName evidence="4">SDR family NAD(P)-dependent oxidoreductase</fullName>
    </submittedName>
</protein>
<evidence type="ECO:0000256" key="3">
    <source>
        <dbReference type="SAM" id="Phobius"/>
    </source>
</evidence>
<dbReference type="KEGG" id="lyd:D7I47_10105"/>
<keyword evidence="3" id="KW-0812">Transmembrane</keyword>
<sequence>MTARLERRLRAAFGGRVVVVTGASRGIGAAAARMLGAAGARVVLLARDAEALEELASGIRAAGGDAATVPLELRDATATAETAHRILAEHGAPALVLANAGHSIRRTARDSAGRAHDVQRTVAANYTGHAALLLELLPAMRASGRGRVVVSSTAALAVPAPGWSAYVASKAALERWIRDVDAETRPEGVTFGAVRLPLVRTAMSAPTAAYREARAMSADRAARMLLVAALGRRRLVQAWWVGLVGFAATLAPGLAERVGRRWQRRLAAAQEAG</sequence>
<dbReference type="EMBL" id="CP032630">
    <property type="protein sequence ID" value="AYF98578.1"/>
    <property type="molecule type" value="Genomic_DNA"/>
</dbReference>
<dbReference type="GO" id="GO:0016491">
    <property type="term" value="F:oxidoreductase activity"/>
    <property type="evidence" value="ECO:0007669"/>
    <property type="project" value="UniProtKB-KW"/>
</dbReference>
<dbReference type="PANTHER" id="PTHR44196:SF1">
    <property type="entry name" value="DEHYDROGENASE_REDUCTASE SDR FAMILY MEMBER 7B"/>
    <property type="match status" value="1"/>
</dbReference>
<comment type="similarity">
    <text evidence="1">Belongs to the short-chain dehydrogenases/reductases (SDR) family.</text>
</comment>
<dbReference type="GO" id="GO:0016020">
    <property type="term" value="C:membrane"/>
    <property type="evidence" value="ECO:0007669"/>
    <property type="project" value="TreeGrafter"/>
</dbReference>
<dbReference type="InterPro" id="IPR002347">
    <property type="entry name" value="SDR_fam"/>
</dbReference>
<gene>
    <name evidence="4" type="ORF">D7I47_10105</name>
</gene>
<dbReference type="Proteomes" id="UP000278886">
    <property type="component" value="Chromosome"/>
</dbReference>
<evidence type="ECO:0000256" key="2">
    <source>
        <dbReference type="ARBA" id="ARBA00023002"/>
    </source>
</evidence>
<dbReference type="AlphaFoldDB" id="A0A387BA11"/>
<feature type="transmembrane region" description="Helical" evidence="3">
    <location>
        <begin position="238"/>
        <end position="255"/>
    </location>
</feature>
<dbReference type="SUPFAM" id="SSF51735">
    <property type="entry name" value="NAD(P)-binding Rossmann-fold domains"/>
    <property type="match status" value="1"/>
</dbReference>
<organism evidence="4 5">
    <name type="scientific">Protaetiibacter intestinalis</name>
    <dbReference type="NCBI Taxonomy" id="2419774"/>
    <lineage>
        <taxon>Bacteria</taxon>
        <taxon>Bacillati</taxon>
        <taxon>Actinomycetota</taxon>
        <taxon>Actinomycetes</taxon>
        <taxon>Micrococcales</taxon>
        <taxon>Microbacteriaceae</taxon>
        <taxon>Protaetiibacter</taxon>
    </lineage>
</organism>
<dbReference type="PANTHER" id="PTHR44196">
    <property type="entry name" value="DEHYDROGENASE/REDUCTASE SDR FAMILY MEMBER 7B"/>
    <property type="match status" value="1"/>
</dbReference>
<dbReference type="PRINTS" id="PR00081">
    <property type="entry name" value="GDHRDH"/>
</dbReference>
<name>A0A387BA11_9MICO</name>
<dbReference type="OrthoDB" id="9808814at2"/>
<reference evidence="5" key="1">
    <citation type="submission" date="2018-09" db="EMBL/GenBank/DDBJ databases">
        <title>Genome sequencing of strain 2DFWR-13.</title>
        <authorList>
            <person name="Heo J."/>
            <person name="Kim S.-J."/>
            <person name="Kwon S.-W."/>
        </authorList>
    </citation>
    <scope>NUCLEOTIDE SEQUENCE [LARGE SCALE GENOMIC DNA]</scope>
    <source>
        <strain evidence="5">2DFWR-13</strain>
    </source>
</reference>
<proteinExistence type="inferred from homology"/>
<evidence type="ECO:0000313" key="5">
    <source>
        <dbReference type="Proteomes" id="UP000278886"/>
    </source>
</evidence>
<accession>A0A387BA11</accession>
<dbReference type="CDD" id="cd05233">
    <property type="entry name" value="SDR_c"/>
    <property type="match status" value="1"/>
</dbReference>
<dbReference type="Gene3D" id="3.40.50.720">
    <property type="entry name" value="NAD(P)-binding Rossmann-like Domain"/>
    <property type="match status" value="1"/>
</dbReference>
<dbReference type="Pfam" id="PF00106">
    <property type="entry name" value="adh_short"/>
    <property type="match status" value="1"/>
</dbReference>
<dbReference type="RefSeq" id="WP_120762925.1">
    <property type="nucleotide sequence ID" value="NZ_CP032630.1"/>
</dbReference>
<evidence type="ECO:0000256" key="1">
    <source>
        <dbReference type="ARBA" id="ARBA00006484"/>
    </source>
</evidence>
<keyword evidence="3" id="KW-1133">Transmembrane helix</keyword>
<dbReference type="InterPro" id="IPR036291">
    <property type="entry name" value="NAD(P)-bd_dom_sf"/>
</dbReference>
<keyword evidence="3" id="KW-0472">Membrane</keyword>
<evidence type="ECO:0000313" key="4">
    <source>
        <dbReference type="EMBL" id="AYF98578.1"/>
    </source>
</evidence>
<keyword evidence="2" id="KW-0560">Oxidoreductase</keyword>
<keyword evidence="5" id="KW-1185">Reference proteome</keyword>